<dbReference type="Proteomes" id="UP000278632">
    <property type="component" value="Unassembled WGS sequence"/>
</dbReference>
<protein>
    <recommendedName>
        <fullName evidence="4">Fimbrial assembly protein</fullName>
    </recommendedName>
</protein>
<gene>
    <name evidence="2" type="ORF">DMP08_03420</name>
</gene>
<evidence type="ECO:0000313" key="3">
    <source>
        <dbReference type="Proteomes" id="UP000278632"/>
    </source>
</evidence>
<comment type="caution">
    <text evidence="2">The sequence shown here is derived from an EMBL/GenBank/DDBJ whole genome shotgun (WGS) entry which is preliminary data.</text>
</comment>
<dbReference type="RefSeq" id="WP_123191673.1">
    <property type="nucleotide sequence ID" value="NZ_QICD01000004.1"/>
</dbReference>
<reference evidence="3" key="1">
    <citation type="submission" date="2018-05" db="EMBL/GenBank/DDBJ databases">
        <title>Genome Sequencing of selected type strains of the family Eggerthellaceae.</title>
        <authorList>
            <person name="Danylec N."/>
            <person name="Stoll D.A."/>
            <person name="Doetsch A."/>
            <person name="Huch M."/>
        </authorList>
    </citation>
    <scope>NUCLEOTIDE SEQUENCE [LARGE SCALE GENOMIC DNA]</scope>
    <source>
        <strain evidence="3">DSM 16106</strain>
    </source>
</reference>
<evidence type="ECO:0000313" key="2">
    <source>
        <dbReference type="EMBL" id="RNL47175.1"/>
    </source>
</evidence>
<evidence type="ECO:0008006" key="4">
    <source>
        <dbReference type="Google" id="ProtNLM"/>
    </source>
</evidence>
<keyword evidence="3" id="KW-1185">Reference proteome</keyword>
<name>A0A3N0BGW3_9ACTN</name>
<keyword evidence="1" id="KW-0472">Membrane</keyword>
<keyword evidence="1" id="KW-0812">Transmembrane</keyword>
<dbReference type="OrthoDB" id="3174404at2"/>
<dbReference type="AlphaFoldDB" id="A0A3N0BGW3"/>
<organism evidence="2 3">
    <name type="scientific">Paraeggerthella hongkongensis</name>
    <dbReference type="NCBI Taxonomy" id="230658"/>
    <lineage>
        <taxon>Bacteria</taxon>
        <taxon>Bacillati</taxon>
        <taxon>Actinomycetota</taxon>
        <taxon>Coriobacteriia</taxon>
        <taxon>Eggerthellales</taxon>
        <taxon>Eggerthellaceae</taxon>
        <taxon>Paraeggerthella</taxon>
    </lineage>
</organism>
<keyword evidence="1" id="KW-1133">Transmembrane helix</keyword>
<feature type="transmembrane region" description="Helical" evidence="1">
    <location>
        <begin position="43"/>
        <end position="61"/>
    </location>
</feature>
<sequence length="222" mass="23160">MDLKKPVSIKGLSSSAKKDSYPTKTFINLVAVEQQRGSRATSVALFAIGLVLIALFAKFAVVDPLAASAASGRDVAAAQAQLDALKEQNADYAELNKQYARYVVTGLSEEEMNLVDRDTVLDLLEQKVLSVGYLSSLKVSGNKATVTCLGVDLTKVSHLVQDLEGDDRVAHVTVSTAQGEADAVASATIEITFRGALDQAADKAMTEAQGGAAKKGGSNGAA</sequence>
<accession>A0A3N0BGW3</accession>
<proteinExistence type="predicted"/>
<evidence type="ECO:0000256" key="1">
    <source>
        <dbReference type="SAM" id="Phobius"/>
    </source>
</evidence>
<dbReference type="EMBL" id="QICD01000004">
    <property type="protein sequence ID" value="RNL47175.1"/>
    <property type="molecule type" value="Genomic_DNA"/>
</dbReference>